<feature type="region of interest" description="Disordered" evidence="1">
    <location>
        <begin position="508"/>
        <end position="555"/>
    </location>
</feature>
<feature type="region of interest" description="Disordered" evidence="1">
    <location>
        <begin position="174"/>
        <end position="203"/>
    </location>
</feature>
<proteinExistence type="predicted"/>
<evidence type="ECO:0000256" key="1">
    <source>
        <dbReference type="SAM" id="MobiDB-lite"/>
    </source>
</evidence>
<feature type="region of interest" description="Disordered" evidence="1">
    <location>
        <begin position="66"/>
        <end position="160"/>
    </location>
</feature>
<evidence type="ECO:0000313" key="2">
    <source>
        <dbReference type="EMBL" id="KAL0426045.1"/>
    </source>
</evidence>
<feature type="compositionally biased region" description="Basic and acidic residues" evidence="1">
    <location>
        <begin position="106"/>
        <end position="130"/>
    </location>
</feature>
<dbReference type="PANTHER" id="PTHR34802">
    <property type="entry name" value="CHORISMATE SYNTHASE"/>
    <property type="match status" value="1"/>
</dbReference>
<accession>A0AAW2VCP8</accession>
<dbReference type="EMBL" id="JACGWJ010000004">
    <property type="protein sequence ID" value="KAL0426045.1"/>
    <property type="molecule type" value="Genomic_DNA"/>
</dbReference>
<dbReference type="AlphaFoldDB" id="A0AAW2VCP8"/>
<reference evidence="2" key="2">
    <citation type="journal article" date="2024" name="Plant">
        <title>Genomic evolution and insights into agronomic trait innovations of Sesamum species.</title>
        <authorList>
            <person name="Miao H."/>
            <person name="Wang L."/>
            <person name="Qu L."/>
            <person name="Liu H."/>
            <person name="Sun Y."/>
            <person name="Le M."/>
            <person name="Wang Q."/>
            <person name="Wei S."/>
            <person name="Zheng Y."/>
            <person name="Lin W."/>
            <person name="Duan Y."/>
            <person name="Cao H."/>
            <person name="Xiong S."/>
            <person name="Wang X."/>
            <person name="Wei L."/>
            <person name="Li C."/>
            <person name="Ma Q."/>
            <person name="Ju M."/>
            <person name="Zhao R."/>
            <person name="Li G."/>
            <person name="Mu C."/>
            <person name="Tian Q."/>
            <person name="Mei H."/>
            <person name="Zhang T."/>
            <person name="Gao T."/>
            <person name="Zhang H."/>
        </authorList>
    </citation>
    <scope>NUCLEOTIDE SEQUENCE</scope>
    <source>
        <strain evidence="2">G02</strain>
    </source>
</reference>
<name>A0AAW2VCP8_SESRA</name>
<sequence>MSLGNEDRRSLDNGSEKFDVVLTKRKISYSRDFLLSASNLDICKKLPSGFDESLISEFEDALLRLPDRPRIPGSMPVHGFRRNEYGSSPPTRGGSGSYPRGTSGKWESRSSGRSDRDSDSQSDRESDSGRRYGHQSRRSWQTPEHDGLLGSGSFPRPSGYAAGISAAKVRANEHHQLGRSSEPYHPPRPYKAVPHSRRDTDAYNDETFGSVECTSEDRAEEERKRRASFEMMRKEQQKALQEKQRLHLEKHESGGVSDLFEVLVNSKEENSVNNDELEVSTAAPILSNDLEKSSFVSHSPSSRPLVPPGFKSNTLDKSSGLKSLIHPSFSEYDFHFKLGWISYWDHERCEILDPINGSIVLPRRHLPSTLLILCSTHTETKQKTIESKYKALLQRYLVLLQVQKPVKGEHLVDAGQNLVQNTNDGSERRLSQEISVVDGQPPEKAQHGLFLNNGENVDLHVSLDVPIKKKPGMEDQLLRLSGHLDSHGTLDDPEVAELNATRVFNDKSVRDSDRSHSTSVLEKIRGSTLPVNDGHSNSAEHHESRPDGTWSPDSVQSSKFAQWFFEEADGLSDQSCINNKEEGIPSVLTCEDLEQSILSEYHTKTTNMQPVLRNWSTTSTNTNQPSTRVDDHASLQLLSMLQKSTDQNGTTVSSGVDINLADKQPSSQENDLVTVANKPQGEENSKVVPNLGKTLTLETLFGTAFMQELQSVQAPVSVQKGSIGTAQVDATESHGLPLPITDNDIASSTTDETGFQRPSHDFSAPSNHRQHTKLGKAESWLGSEDSTIGITTSKLHTEAVPKHGGLERVVDFQLPEEENLMSAGGTQDKRMLAFMPTGNSITNINLSSDIPINLTDKLAALGAIVKDKRGIEGLESVPFARNSYEFMEPEIAYGNVQAQHSSPLFQPPQITKVRPPYPHLEPHHAHMTSHMKFLGPEPIYNHDSPANHQFSSSMIRPPFHHPNVRIAGFDVPSQQSMLHQMQISGNNPPHMLPDFPRGGPVSHHSNQATGFIQEMNQMQGFPFGAHQPTIGSRGVPIPANPPEALQRLIEVELRANSRQIHPFAPGHSQGMYGHEVDMGLRYR</sequence>
<reference evidence="2" key="1">
    <citation type="submission" date="2020-06" db="EMBL/GenBank/DDBJ databases">
        <authorList>
            <person name="Li T."/>
            <person name="Hu X."/>
            <person name="Zhang T."/>
            <person name="Song X."/>
            <person name="Zhang H."/>
            <person name="Dai N."/>
            <person name="Sheng W."/>
            <person name="Hou X."/>
            <person name="Wei L."/>
        </authorList>
    </citation>
    <scope>NUCLEOTIDE SEQUENCE</scope>
    <source>
        <strain evidence="2">G02</strain>
        <tissue evidence="2">Leaf</tissue>
    </source>
</reference>
<comment type="caution">
    <text evidence="2">The sequence shown here is derived from an EMBL/GenBank/DDBJ whole genome shotgun (WGS) entry which is preliminary data.</text>
</comment>
<feature type="compositionally biased region" description="Low complexity" evidence="1">
    <location>
        <begin position="85"/>
        <end position="104"/>
    </location>
</feature>
<gene>
    <name evidence="2" type="ORF">Sradi_1139300</name>
</gene>
<protein>
    <submittedName>
        <fullName evidence="2">Uncharacterized protein</fullName>
    </submittedName>
</protein>
<organism evidence="2">
    <name type="scientific">Sesamum radiatum</name>
    <name type="common">Black benniseed</name>
    <dbReference type="NCBI Taxonomy" id="300843"/>
    <lineage>
        <taxon>Eukaryota</taxon>
        <taxon>Viridiplantae</taxon>
        <taxon>Streptophyta</taxon>
        <taxon>Embryophyta</taxon>
        <taxon>Tracheophyta</taxon>
        <taxon>Spermatophyta</taxon>
        <taxon>Magnoliopsida</taxon>
        <taxon>eudicotyledons</taxon>
        <taxon>Gunneridae</taxon>
        <taxon>Pentapetalae</taxon>
        <taxon>asterids</taxon>
        <taxon>lamiids</taxon>
        <taxon>Lamiales</taxon>
        <taxon>Pedaliaceae</taxon>
        <taxon>Sesamum</taxon>
    </lineage>
</organism>
<feature type="region of interest" description="Disordered" evidence="1">
    <location>
        <begin position="747"/>
        <end position="773"/>
    </location>
</feature>
<dbReference type="PANTHER" id="PTHR34802:SF1">
    <property type="entry name" value="CHORISMATE SYNTHASE"/>
    <property type="match status" value="1"/>
</dbReference>